<keyword evidence="1" id="KW-0808">Transferase</keyword>
<dbReference type="EMBL" id="CP003360">
    <property type="protein sequence ID" value="AFM23277.1"/>
    <property type="molecule type" value="Genomic_DNA"/>
</dbReference>
<dbReference type="KEGG" id="dti:Desti_0544"/>
<dbReference type="PANTHER" id="PTHR13061">
    <property type="entry name" value="DYNACTIN SUBUNIT P25"/>
    <property type="match status" value="1"/>
</dbReference>
<reference evidence="2" key="1">
    <citation type="submission" date="2012-06" db="EMBL/GenBank/DDBJ databases">
        <title>Complete sequence of chromosome of Desulfomonile tiedjei DSM 6799.</title>
        <authorList>
            <person name="Lucas S."/>
            <person name="Copeland A."/>
            <person name="Lapidus A."/>
            <person name="Glavina del Rio T."/>
            <person name="Dalin E."/>
            <person name="Tice H."/>
            <person name="Bruce D."/>
            <person name="Goodwin L."/>
            <person name="Pitluck S."/>
            <person name="Peters L."/>
            <person name="Ovchinnikova G."/>
            <person name="Zeytun A."/>
            <person name="Lu M."/>
            <person name="Kyrpides N."/>
            <person name="Mavromatis K."/>
            <person name="Ivanova N."/>
            <person name="Brettin T."/>
            <person name="Detter J.C."/>
            <person name="Han C."/>
            <person name="Larimer F."/>
            <person name="Land M."/>
            <person name="Hauser L."/>
            <person name="Markowitz V."/>
            <person name="Cheng J.-F."/>
            <person name="Hugenholtz P."/>
            <person name="Woyke T."/>
            <person name="Wu D."/>
            <person name="Spring S."/>
            <person name="Schroeder M."/>
            <person name="Brambilla E."/>
            <person name="Klenk H.-P."/>
            <person name="Eisen J.A."/>
        </authorList>
    </citation>
    <scope>NUCLEOTIDE SEQUENCE [LARGE SCALE GENOMIC DNA]</scope>
    <source>
        <strain evidence="2">ATCC 49306 / DSM 6799 / DCB-1</strain>
    </source>
</reference>
<dbReference type="InterPro" id="IPR047324">
    <property type="entry name" value="LbH_gamma_CA-like"/>
</dbReference>
<evidence type="ECO:0000313" key="2">
    <source>
        <dbReference type="Proteomes" id="UP000006055"/>
    </source>
</evidence>
<dbReference type="PANTHER" id="PTHR13061:SF29">
    <property type="entry name" value="GAMMA CARBONIC ANHYDRASE-LIKE 1, MITOCHONDRIAL-RELATED"/>
    <property type="match status" value="1"/>
</dbReference>
<dbReference type="InterPro" id="IPR001451">
    <property type="entry name" value="Hexapep"/>
</dbReference>
<proteinExistence type="predicted"/>
<dbReference type="CDD" id="cd04645">
    <property type="entry name" value="LbH_gamma_CA_like"/>
    <property type="match status" value="1"/>
</dbReference>
<dbReference type="InterPro" id="IPR011004">
    <property type="entry name" value="Trimer_LpxA-like_sf"/>
</dbReference>
<dbReference type="SUPFAM" id="SSF51161">
    <property type="entry name" value="Trimeric LpxA-like enzymes"/>
    <property type="match status" value="1"/>
</dbReference>
<protein>
    <submittedName>
        <fullName evidence="1">Isoleucine patch superfamily enzyme, carbonic anhydrase/acetyltransferase</fullName>
    </submittedName>
</protein>
<gene>
    <name evidence="1" type="ordered locus">Desti_0544</name>
</gene>
<dbReference type="InterPro" id="IPR050484">
    <property type="entry name" value="Transf_Hexapept/Carb_Anhydrase"/>
</dbReference>
<dbReference type="Proteomes" id="UP000006055">
    <property type="component" value="Chromosome"/>
</dbReference>
<name>I4C136_DESTA</name>
<dbReference type="GO" id="GO:0016740">
    <property type="term" value="F:transferase activity"/>
    <property type="evidence" value="ECO:0007669"/>
    <property type="project" value="UniProtKB-KW"/>
</dbReference>
<organism evidence="1 2">
    <name type="scientific">Desulfomonile tiedjei (strain ATCC 49306 / DSM 6799 / DCB-1)</name>
    <dbReference type="NCBI Taxonomy" id="706587"/>
    <lineage>
        <taxon>Bacteria</taxon>
        <taxon>Pseudomonadati</taxon>
        <taxon>Thermodesulfobacteriota</taxon>
        <taxon>Desulfomonilia</taxon>
        <taxon>Desulfomonilales</taxon>
        <taxon>Desulfomonilaceae</taxon>
        <taxon>Desulfomonile</taxon>
    </lineage>
</organism>
<evidence type="ECO:0000313" key="1">
    <source>
        <dbReference type="EMBL" id="AFM23277.1"/>
    </source>
</evidence>
<dbReference type="HOGENOM" id="CLU_064827_7_0_7"/>
<dbReference type="STRING" id="706587.Desti_0544"/>
<sequence>MIYEYRGIRPRLGKDVFLAPNVVVLGDVEIGDGSNIWFNSVVRGDVHWIKIGSHTNIQDLCMLHVTGGKYPLSLGNGVIVGHRAVLHGCTVHDNVLIGIGALVLDGAVIEEGAIIAAGAVVTPGTVIPADRVAMGTPARPTREPTEAEKAFHQINLSRYGEYGRNFDELVRTV</sequence>
<keyword evidence="2" id="KW-1185">Reference proteome</keyword>
<accession>I4C136</accession>
<dbReference type="Gene3D" id="2.160.10.10">
    <property type="entry name" value="Hexapeptide repeat proteins"/>
    <property type="match status" value="1"/>
</dbReference>
<dbReference type="AlphaFoldDB" id="I4C136"/>
<dbReference type="eggNOG" id="COG0663">
    <property type="taxonomic scope" value="Bacteria"/>
</dbReference>
<dbReference type="OrthoDB" id="9803036at2"/>
<dbReference type="Pfam" id="PF00132">
    <property type="entry name" value="Hexapep"/>
    <property type="match status" value="2"/>
</dbReference>
<dbReference type="RefSeq" id="WP_014808435.1">
    <property type="nucleotide sequence ID" value="NC_018025.1"/>
</dbReference>
<dbReference type="PATRIC" id="fig|706587.4.peg.620"/>